<dbReference type="Pfam" id="PF11287">
    <property type="entry name" value="DUF3088"/>
    <property type="match status" value="1"/>
</dbReference>
<name>A0A160TYM4_9ZZZZ</name>
<dbReference type="AlphaFoldDB" id="A0A160TYM4"/>
<reference evidence="1" key="1">
    <citation type="submission" date="2015-10" db="EMBL/GenBank/DDBJ databases">
        <authorList>
            <person name="Gilbert D.G."/>
        </authorList>
    </citation>
    <scope>NUCLEOTIDE SEQUENCE</scope>
</reference>
<evidence type="ECO:0000313" key="1">
    <source>
        <dbReference type="EMBL" id="CUS56121.1"/>
    </source>
</evidence>
<proteinExistence type="predicted"/>
<accession>A0A160TYM4</accession>
<dbReference type="EMBL" id="CZQD01000018">
    <property type="protein sequence ID" value="CUS56121.1"/>
    <property type="molecule type" value="Genomic_DNA"/>
</dbReference>
<evidence type="ECO:0008006" key="2">
    <source>
        <dbReference type="Google" id="ProtNLM"/>
    </source>
</evidence>
<sequence>MAKDDLFLLQPPFEDPAYPDEIFYCWHCMLMEGLIAAFPCLAEQIDIHRIAWPRPRADLVSRLGPENQSLPVLILSDAGEGCQGVKQHAGVHFIDDKDAILNALTLRHGIPTPHP</sequence>
<gene>
    <name evidence="1" type="ORF">MGWOODY_Hyp2579</name>
</gene>
<dbReference type="InterPro" id="IPR021439">
    <property type="entry name" value="DUF3088"/>
</dbReference>
<organism evidence="1">
    <name type="scientific">hydrothermal vent metagenome</name>
    <dbReference type="NCBI Taxonomy" id="652676"/>
    <lineage>
        <taxon>unclassified sequences</taxon>
        <taxon>metagenomes</taxon>
        <taxon>ecological metagenomes</taxon>
    </lineage>
</organism>
<protein>
    <recommendedName>
        <fullName evidence="2">DUF3088 domain-containing protein</fullName>
    </recommendedName>
</protein>